<name>A0ABS5V4H9_9GAMM</name>
<accession>A0ABS5V4H9</accession>
<evidence type="ECO:0000256" key="1">
    <source>
        <dbReference type="SAM" id="MobiDB-lite"/>
    </source>
</evidence>
<feature type="compositionally biased region" description="Basic and acidic residues" evidence="1">
    <location>
        <begin position="164"/>
        <end position="178"/>
    </location>
</feature>
<reference evidence="2 3" key="1">
    <citation type="submission" date="2021-05" db="EMBL/GenBank/DDBJ databases">
        <title>Shewanella sp. JM162201.</title>
        <authorList>
            <person name="Xu S."/>
            <person name="Li A."/>
        </authorList>
    </citation>
    <scope>NUCLEOTIDE SEQUENCE [LARGE SCALE GENOMIC DNA]</scope>
    <source>
        <strain evidence="2 3">JM162201</strain>
    </source>
</reference>
<proteinExistence type="predicted"/>
<gene>
    <name evidence="2" type="ORF">KJI95_12660</name>
</gene>
<organism evidence="2 3">
    <name type="scientific">Shewanella jiangmenensis</name>
    <dbReference type="NCBI Taxonomy" id="2837387"/>
    <lineage>
        <taxon>Bacteria</taxon>
        <taxon>Pseudomonadati</taxon>
        <taxon>Pseudomonadota</taxon>
        <taxon>Gammaproteobacteria</taxon>
        <taxon>Alteromonadales</taxon>
        <taxon>Shewanellaceae</taxon>
        <taxon>Shewanella</taxon>
    </lineage>
</organism>
<feature type="compositionally biased region" description="Low complexity" evidence="1">
    <location>
        <begin position="85"/>
        <end position="114"/>
    </location>
</feature>
<evidence type="ECO:0000313" key="2">
    <source>
        <dbReference type="EMBL" id="MBT1445372.1"/>
    </source>
</evidence>
<comment type="caution">
    <text evidence="2">The sequence shown here is derived from an EMBL/GenBank/DDBJ whole genome shotgun (WGS) entry which is preliminary data.</text>
</comment>
<dbReference type="Proteomes" id="UP001195903">
    <property type="component" value="Unassembled WGS sequence"/>
</dbReference>
<feature type="region of interest" description="Disordered" evidence="1">
    <location>
        <begin position="23"/>
        <end position="183"/>
    </location>
</feature>
<feature type="compositionally biased region" description="Basic and acidic residues" evidence="1">
    <location>
        <begin position="71"/>
        <end position="84"/>
    </location>
</feature>
<feature type="compositionally biased region" description="Low complexity" evidence="1">
    <location>
        <begin position="153"/>
        <end position="163"/>
    </location>
</feature>
<evidence type="ECO:0000313" key="3">
    <source>
        <dbReference type="Proteomes" id="UP001195903"/>
    </source>
</evidence>
<dbReference type="EMBL" id="JAHEPS010000004">
    <property type="protein sequence ID" value="MBT1445372.1"/>
    <property type="molecule type" value="Genomic_DNA"/>
</dbReference>
<protein>
    <recommendedName>
        <fullName evidence="4">Tetratricopeptide repeat protein</fullName>
    </recommendedName>
</protein>
<feature type="compositionally biased region" description="Basic and acidic residues" evidence="1">
    <location>
        <begin position="26"/>
        <end position="57"/>
    </location>
</feature>
<evidence type="ECO:0008006" key="4">
    <source>
        <dbReference type="Google" id="ProtNLM"/>
    </source>
</evidence>
<dbReference type="RefSeq" id="WP_214507565.1">
    <property type="nucleotide sequence ID" value="NZ_JAHEPS010000004.1"/>
</dbReference>
<keyword evidence="3" id="KW-1185">Reference proteome</keyword>
<sequence>MKILVLILLVLAGIFLYQRAKSLATSERKGPAPELKPKPEAETTFDADAKPEAETKPEATVTPETSSEAALKADSKAAETDSKPVAEPAAEPAAVTEAEQAAESAAPKAESAAPNKESVAVADKPAPSQSAVEAQSKPEPVAESRVAAEQNTSSAPQSSSESKSSSELKSSSEPKPAAEQKAAPSIPAFASGALASALAAYHGADSAAARLVQLQAVIAECYRQRKDADHLSLGASLGDDAAKLLLELTGNGTELAKGVELKGALFMQLSTLLNDKGEFDAAIALCRQALALGLSDGTVTGFEGRISRIEKAKGKAGA</sequence>